<dbReference type="AlphaFoldDB" id="A0A550AEB7"/>
<proteinExistence type="predicted"/>
<reference evidence="1" key="1">
    <citation type="submission" date="2019-10" db="EMBL/GenBank/DDBJ databases">
        <title>Shewanella sp. YLB-07 whole genome sequence.</title>
        <authorList>
            <person name="Yu L."/>
        </authorList>
    </citation>
    <scope>NUCLEOTIDE SEQUENCE [LARGE SCALE GENOMIC DNA]</scope>
    <source>
        <strain evidence="1">YLB-08</strain>
    </source>
</reference>
<dbReference type="EMBL" id="CP045503">
    <property type="protein sequence ID" value="QPG57432.1"/>
    <property type="molecule type" value="Genomic_DNA"/>
</dbReference>
<dbReference type="OrthoDB" id="6267678at2"/>
<evidence type="ECO:0000313" key="1">
    <source>
        <dbReference type="EMBL" id="QPG57432.1"/>
    </source>
</evidence>
<gene>
    <name evidence="1" type="ORF">FM038_008250</name>
</gene>
<protein>
    <submittedName>
        <fullName evidence="1">Uncharacterized protein</fullName>
    </submittedName>
</protein>
<sequence>MFDSIKKALGLTHKPERIKVKLPEGLNHLEVISAKGWWK</sequence>
<organism evidence="1">
    <name type="scientific">Shewanella eurypsychrophilus</name>
    <dbReference type="NCBI Taxonomy" id="2593656"/>
    <lineage>
        <taxon>Bacteria</taxon>
        <taxon>Pseudomonadati</taxon>
        <taxon>Pseudomonadota</taxon>
        <taxon>Gammaproteobacteria</taxon>
        <taxon>Alteromonadales</taxon>
        <taxon>Shewanellaceae</taxon>
        <taxon>Shewanella</taxon>
    </lineage>
</organism>
<name>A0A550AEB7_9GAMM</name>
<accession>A0A550AEB7</accession>